<dbReference type="Pfam" id="PF06305">
    <property type="entry name" value="LapA_dom"/>
    <property type="match status" value="1"/>
</dbReference>
<keyword evidence="3 5" id="KW-1133">Transmembrane helix</keyword>
<evidence type="ECO:0000256" key="3">
    <source>
        <dbReference type="ARBA" id="ARBA00022989"/>
    </source>
</evidence>
<keyword evidence="1" id="KW-1003">Cell membrane</keyword>
<evidence type="ECO:0000256" key="4">
    <source>
        <dbReference type="ARBA" id="ARBA00023136"/>
    </source>
</evidence>
<dbReference type="GO" id="GO:0016853">
    <property type="term" value="F:isomerase activity"/>
    <property type="evidence" value="ECO:0007669"/>
    <property type="project" value="UniProtKB-KW"/>
</dbReference>
<dbReference type="KEGG" id="rmai:MACH21_03880"/>
<sequence>MIILRYLKYLFLVTVALALVLMAMANRESVTLEVIPPDLAGWFGIQYAVELPLFLVVLGSVTIGVLVGFVWEWLREHRYRVEAKTHKQTARALEREVTTLKGPAQGSQDEILALVDGRSGSAR</sequence>
<dbReference type="RefSeq" id="WP_338273890.1">
    <property type="nucleotide sequence ID" value="NZ_AP027266.1"/>
</dbReference>
<dbReference type="AlphaFoldDB" id="A0AA48KLL5"/>
<evidence type="ECO:0000313" key="7">
    <source>
        <dbReference type="EMBL" id="BDW84211.1"/>
    </source>
</evidence>
<evidence type="ECO:0000313" key="8">
    <source>
        <dbReference type="Proteomes" id="UP001337723"/>
    </source>
</evidence>
<organism evidence="7 8">
    <name type="scientific">Roseicyclus marinus</name>
    <dbReference type="NCBI Taxonomy" id="2161673"/>
    <lineage>
        <taxon>Bacteria</taxon>
        <taxon>Pseudomonadati</taxon>
        <taxon>Pseudomonadota</taxon>
        <taxon>Alphaproteobacteria</taxon>
        <taxon>Rhodobacterales</taxon>
        <taxon>Roseobacteraceae</taxon>
        <taxon>Roseicyclus</taxon>
    </lineage>
</organism>
<evidence type="ECO:0000256" key="2">
    <source>
        <dbReference type="ARBA" id="ARBA00022692"/>
    </source>
</evidence>
<keyword evidence="2 5" id="KW-0812">Transmembrane</keyword>
<accession>A0AA48KLL5</accession>
<keyword evidence="4 5" id="KW-0472">Membrane</keyword>
<feature type="transmembrane region" description="Helical" evidence="5">
    <location>
        <begin position="51"/>
        <end position="74"/>
    </location>
</feature>
<evidence type="ECO:0000256" key="1">
    <source>
        <dbReference type="ARBA" id="ARBA00022475"/>
    </source>
</evidence>
<gene>
    <name evidence="7" type="ORF">MACH21_03880</name>
</gene>
<evidence type="ECO:0000259" key="6">
    <source>
        <dbReference type="Pfam" id="PF06305"/>
    </source>
</evidence>
<name>A0AA48KLL5_9RHOB</name>
<evidence type="ECO:0000256" key="5">
    <source>
        <dbReference type="SAM" id="Phobius"/>
    </source>
</evidence>
<feature type="domain" description="Lipopolysaccharide assembly protein A" evidence="6">
    <location>
        <begin position="49"/>
        <end position="97"/>
    </location>
</feature>
<proteinExistence type="predicted"/>
<reference evidence="7 8" key="1">
    <citation type="submission" date="2023-01" db="EMBL/GenBank/DDBJ databases">
        <title>Complete genome sequence of Roseicyclus marinus strain Dej080120_10.</title>
        <authorList>
            <person name="Ueki S."/>
            <person name="Maruyama F."/>
        </authorList>
    </citation>
    <scope>NUCLEOTIDE SEQUENCE [LARGE SCALE GENOMIC DNA]</scope>
    <source>
        <strain evidence="7 8">Dej080120_10</strain>
    </source>
</reference>
<dbReference type="GO" id="GO:0005886">
    <property type="term" value="C:plasma membrane"/>
    <property type="evidence" value="ECO:0007669"/>
    <property type="project" value="InterPro"/>
</dbReference>
<dbReference type="InterPro" id="IPR010445">
    <property type="entry name" value="LapA_dom"/>
</dbReference>
<dbReference type="Proteomes" id="UP001337723">
    <property type="component" value="Chromosome"/>
</dbReference>
<keyword evidence="8" id="KW-1185">Reference proteome</keyword>
<keyword evidence="7" id="KW-0413">Isomerase</keyword>
<protein>
    <submittedName>
        <fullName evidence="7">Phosphoribosylanthranilate isomerase</fullName>
    </submittedName>
</protein>
<dbReference type="EMBL" id="AP027266">
    <property type="protein sequence ID" value="BDW84211.1"/>
    <property type="molecule type" value="Genomic_DNA"/>
</dbReference>